<proteinExistence type="predicted"/>
<dbReference type="Proteomes" id="UP000243217">
    <property type="component" value="Unassembled WGS sequence"/>
</dbReference>
<evidence type="ECO:0000313" key="4">
    <source>
        <dbReference type="Proteomes" id="UP000243217"/>
    </source>
</evidence>
<feature type="compositionally biased region" description="Basic and acidic residues" evidence="2">
    <location>
        <begin position="87"/>
        <end position="97"/>
    </location>
</feature>
<keyword evidence="4" id="KW-1185">Reference proteome</keyword>
<comment type="caution">
    <text evidence="3">The sequence shown here is derived from an EMBL/GenBank/DDBJ whole genome shotgun (WGS) entry which is preliminary data.</text>
</comment>
<feature type="region of interest" description="Disordered" evidence="2">
    <location>
        <begin position="84"/>
        <end position="107"/>
    </location>
</feature>
<organism evidence="3 4">
    <name type="scientific">Thraustotheca clavata</name>
    <dbReference type="NCBI Taxonomy" id="74557"/>
    <lineage>
        <taxon>Eukaryota</taxon>
        <taxon>Sar</taxon>
        <taxon>Stramenopiles</taxon>
        <taxon>Oomycota</taxon>
        <taxon>Saprolegniomycetes</taxon>
        <taxon>Saprolegniales</taxon>
        <taxon>Achlyaceae</taxon>
        <taxon>Thraustotheca</taxon>
    </lineage>
</organism>
<name>A0A1V9ZCY7_9STRA</name>
<keyword evidence="1" id="KW-0175">Coiled coil</keyword>
<gene>
    <name evidence="3" type="ORF">THRCLA_22063</name>
</gene>
<dbReference type="OrthoDB" id="2431762at2759"/>
<dbReference type="EMBL" id="JNBS01002020">
    <property type="protein sequence ID" value="OQR95853.1"/>
    <property type="molecule type" value="Genomic_DNA"/>
</dbReference>
<evidence type="ECO:0000256" key="1">
    <source>
        <dbReference type="SAM" id="Coils"/>
    </source>
</evidence>
<protein>
    <submittedName>
        <fullName evidence="3">Crinkler (CRN) family protein</fullName>
    </submittedName>
</protein>
<reference evidence="3 4" key="1">
    <citation type="journal article" date="2014" name="Genome Biol. Evol.">
        <title>The secreted proteins of Achlya hypogyna and Thraustotheca clavata identify the ancestral oomycete secretome and reveal gene acquisitions by horizontal gene transfer.</title>
        <authorList>
            <person name="Misner I."/>
            <person name="Blouin N."/>
            <person name="Leonard G."/>
            <person name="Richards T.A."/>
            <person name="Lane C.E."/>
        </authorList>
    </citation>
    <scope>NUCLEOTIDE SEQUENCE [LARGE SCALE GENOMIC DNA]</scope>
    <source>
        <strain evidence="3 4">ATCC 34112</strain>
    </source>
</reference>
<dbReference type="AlphaFoldDB" id="A0A1V9ZCY7"/>
<evidence type="ECO:0000256" key="2">
    <source>
        <dbReference type="SAM" id="MobiDB-lite"/>
    </source>
</evidence>
<feature type="coiled-coil region" evidence="1">
    <location>
        <begin position="30"/>
        <end position="64"/>
    </location>
</feature>
<accession>A0A1V9ZCY7</accession>
<sequence>MSTKVSKGNIAYEYLHDDVVAAREDLGVYRQNEQNARQNVQDELQEVQNTRQEVQKAFERWQVAKHELQAVYERCNQADGAPTVRSSLDEKIQKTDKSASYGARSSSDRKSVALSQVSGEKRNQMIAFMQARFDSIPLNEPQVTGNDEIYGFQWSEFLNEDQQAAQYIAYLKNHLKEQLDANGLDVVDVSKKHALLNVIDARLPFNLKGGTDVLIMTKFDEYTSHYVEYFTGLRLVIDIKKGFGQGETSKGESQAFAKLVAINILSNRPAVVLLTDLNHVWNFMWLGPENTIARLNFRKPYNAFEFIRQLISKGDIDPDLEIPFASAENQRKTKRIKIDEIILARSGSKISEMLERYESIASVLGPDIEMAREIGHVVSEMPIFRSMYT</sequence>
<evidence type="ECO:0000313" key="3">
    <source>
        <dbReference type="EMBL" id="OQR95853.1"/>
    </source>
</evidence>